<keyword evidence="8" id="KW-0139">CF(1)</keyword>
<dbReference type="GO" id="GO:0005524">
    <property type="term" value="F:ATP binding"/>
    <property type="evidence" value="ECO:0007669"/>
    <property type="project" value="UniProtKB-KW"/>
</dbReference>
<evidence type="ECO:0000256" key="6">
    <source>
        <dbReference type="ARBA" id="ARBA00023065"/>
    </source>
</evidence>
<dbReference type="PANTHER" id="PTHR48082">
    <property type="entry name" value="ATP SYNTHASE SUBUNIT ALPHA, MITOCHONDRIAL"/>
    <property type="match status" value="1"/>
</dbReference>
<evidence type="ECO:0000256" key="7">
    <source>
        <dbReference type="ARBA" id="ARBA00023136"/>
    </source>
</evidence>
<keyword evidence="4" id="KW-0375">Hydrogen ion transport</keyword>
<dbReference type="InterPro" id="IPR000194">
    <property type="entry name" value="ATPase_F1/V1/A1_a/bsu_nucl-bd"/>
</dbReference>
<reference evidence="12 13" key="1">
    <citation type="journal article" date="2016" name="Nat. Commun.">
        <title>Thousands of microbial genomes shed light on interconnected biogeochemical processes in an aquifer system.</title>
        <authorList>
            <person name="Anantharaman K."/>
            <person name="Brown C.T."/>
            <person name="Hug L.A."/>
            <person name="Sharon I."/>
            <person name="Castelle C.J."/>
            <person name="Probst A.J."/>
            <person name="Thomas B.C."/>
            <person name="Singh A."/>
            <person name="Wilkins M.J."/>
            <person name="Karaoz U."/>
            <person name="Brodie E.L."/>
            <person name="Williams K.H."/>
            <person name="Hubbard S.S."/>
            <person name="Banfield J.F."/>
        </authorList>
    </citation>
    <scope>NUCLEOTIDE SEQUENCE [LARGE SCALE GENOMIC DNA]</scope>
</reference>
<dbReference type="Pfam" id="PF00306">
    <property type="entry name" value="ATP-synt_ab_C"/>
    <property type="match status" value="1"/>
</dbReference>
<protein>
    <recommendedName>
        <fullName evidence="14">ATPase F1/V1/A1 complex alpha/beta subunit nucleotide-binding domain-containing protein</fullName>
    </recommendedName>
</protein>
<evidence type="ECO:0000256" key="8">
    <source>
        <dbReference type="ARBA" id="ARBA00023196"/>
    </source>
</evidence>
<dbReference type="InterPro" id="IPR005294">
    <property type="entry name" value="ATP_synth_F1_asu"/>
</dbReference>
<evidence type="ECO:0000256" key="1">
    <source>
        <dbReference type="ARBA" id="ARBA00004370"/>
    </source>
</evidence>
<dbReference type="AlphaFoldDB" id="A0A1F6A3N7"/>
<accession>A0A1F6A3N7</accession>
<dbReference type="SUPFAM" id="SSF52540">
    <property type="entry name" value="P-loop containing nucleoside triphosphate hydrolases"/>
    <property type="match status" value="1"/>
</dbReference>
<feature type="domain" description="ATP synthase alpha subunit C-terminal" evidence="11">
    <location>
        <begin position="350"/>
        <end position="448"/>
    </location>
</feature>
<dbReference type="FunFam" id="3.40.50.300:FF:004039">
    <property type="entry name" value="ATP synthase subunit alpha, mitochondrial"/>
    <property type="match status" value="1"/>
</dbReference>
<evidence type="ECO:0000256" key="5">
    <source>
        <dbReference type="ARBA" id="ARBA00022840"/>
    </source>
</evidence>
<dbReference type="InterPro" id="IPR038376">
    <property type="entry name" value="ATP_synth_asu_C_sf"/>
</dbReference>
<dbReference type="SUPFAM" id="SSF47917">
    <property type="entry name" value="C-terminal domain of alpha and beta subunits of F1 ATP synthase"/>
    <property type="match status" value="1"/>
</dbReference>
<dbReference type="Proteomes" id="UP000176253">
    <property type="component" value="Unassembled WGS sequence"/>
</dbReference>
<dbReference type="Pfam" id="PF00006">
    <property type="entry name" value="ATP-synt_ab"/>
    <property type="match status" value="1"/>
</dbReference>
<dbReference type="GO" id="GO:0045259">
    <property type="term" value="C:proton-transporting ATP synthase complex"/>
    <property type="evidence" value="ECO:0007669"/>
    <property type="project" value="UniProtKB-KW"/>
</dbReference>
<keyword evidence="3" id="KW-0547">Nucleotide-binding</keyword>
<organism evidence="12 13">
    <name type="scientific">Candidatus Gottesmanbacteria bacterium RIFCSPHIGHO2_02_FULL_39_14</name>
    <dbReference type="NCBI Taxonomy" id="1798383"/>
    <lineage>
        <taxon>Bacteria</taxon>
        <taxon>Candidatus Gottesmaniibacteriota</taxon>
    </lineage>
</organism>
<comment type="caution">
    <text evidence="12">The sequence shown here is derived from an EMBL/GenBank/DDBJ whole genome shotgun (WGS) entry which is preliminary data.</text>
</comment>
<evidence type="ECO:0000259" key="10">
    <source>
        <dbReference type="Pfam" id="PF00006"/>
    </source>
</evidence>
<comment type="subcellular location">
    <subcellularLocation>
        <location evidence="1">Membrane</location>
    </subcellularLocation>
</comment>
<evidence type="ECO:0000259" key="11">
    <source>
        <dbReference type="Pfam" id="PF00306"/>
    </source>
</evidence>
<keyword evidence="6" id="KW-0406">Ion transport</keyword>
<name>A0A1F6A3N7_9BACT</name>
<evidence type="ECO:0000256" key="9">
    <source>
        <dbReference type="ARBA" id="ARBA00023310"/>
    </source>
</evidence>
<keyword evidence="9" id="KW-0066">ATP synthesis</keyword>
<keyword evidence="7" id="KW-0472">Membrane</keyword>
<evidence type="ECO:0000313" key="12">
    <source>
        <dbReference type="EMBL" id="OGG19333.1"/>
    </source>
</evidence>
<keyword evidence="2" id="KW-0813">Transport</keyword>
<dbReference type="GO" id="GO:0046933">
    <property type="term" value="F:proton-transporting ATP synthase activity, rotational mechanism"/>
    <property type="evidence" value="ECO:0007669"/>
    <property type="project" value="InterPro"/>
</dbReference>
<dbReference type="STRING" id="1798383.A3D78_06200"/>
<feature type="domain" description="ATPase F1/V1/A1 complex alpha/beta subunit nucleotide-binding" evidence="10">
    <location>
        <begin position="128"/>
        <end position="342"/>
    </location>
</feature>
<dbReference type="Gene3D" id="3.40.50.300">
    <property type="entry name" value="P-loop containing nucleotide triphosphate hydrolases"/>
    <property type="match status" value="1"/>
</dbReference>
<dbReference type="GO" id="GO:0043531">
    <property type="term" value="F:ADP binding"/>
    <property type="evidence" value="ECO:0007669"/>
    <property type="project" value="TreeGrafter"/>
</dbReference>
<evidence type="ECO:0000313" key="13">
    <source>
        <dbReference type="Proteomes" id="UP000176253"/>
    </source>
</evidence>
<gene>
    <name evidence="12" type="ORF">A3D78_06200</name>
</gene>
<evidence type="ECO:0000256" key="2">
    <source>
        <dbReference type="ARBA" id="ARBA00022448"/>
    </source>
</evidence>
<evidence type="ECO:0008006" key="14">
    <source>
        <dbReference type="Google" id="ProtNLM"/>
    </source>
</evidence>
<sequence>MSPAVEVGFVVKAQDYLFYLEGLPSVRIEDIIISEKGVRAIVTALDHEKIEALMLDRERPSPGDSFTIDKTGIHLPPQVRLIGRAINPLGVPIDGKGSFQMGEEKINFGVIAPGVSSRRIISDQLYTGITMVDTLLPIGKGQRELIFGEPRSGKASFLLDIILNQKGKSIICLYVAIGKAEIDVKKFINDLSAEGGLSYSVVIAATSSDGAPLISIAPSVGCSVAEYFVKSGHDVLMIFDDLGLHAKYLREIGLLSGRVPGRESYPADIFFAHSHLVERAGNFNEKWGNASITLLPIIETDMENFTALIPTNIMSMTDGHILFSASLRSQGQYPAIDPERSVTRVGHQTQRPLHKVLADKIRSLIAIYHELERFGRFGSELTPETQKLLKLGMIAIELLKQEQLERIDPSIQIILLSLLFSPFFDDKDLEFVRKNKSKILRYFRDSPEAKLIGNKILTIDLDSLLDNLKQSLPNLEKACRTESTPQSNSQSQKL</sequence>
<evidence type="ECO:0000256" key="3">
    <source>
        <dbReference type="ARBA" id="ARBA00022741"/>
    </source>
</evidence>
<dbReference type="InterPro" id="IPR027417">
    <property type="entry name" value="P-loop_NTPase"/>
</dbReference>
<dbReference type="EMBL" id="MFJM01000001">
    <property type="protein sequence ID" value="OGG19333.1"/>
    <property type="molecule type" value="Genomic_DNA"/>
</dbReference>
<dbReference type="Gene3D" id="1.20.150.20">
    <property type="entry name" value="ATP synthase alpha/beta chain, C-terminal domain"/>
    <property type="match status" value="1"/>
</dbReference>
<evidence type="ECO:0000256" key="4">
    <source>
        <dbReference type="ARBA" id="ARBA00022781"/>
    </source>
</evidence>
<dbReference type="InterPro" id="IPR000793">
    <property type="entry name" value="ATP_synth_asu_C"/>
</dbReference>
<dbReference type="PANTHER" id="PTHR48082:SF2">
    <property type="entry name" value="ATP SYNTHASE SUBUNIT ALPHA, MITOCHONDRIAL"/>
    <property type="match status" value="1"/>
</dbReference>
<proteinExistence type="predicted"/>
<keyword evidence="5" id="KW-0067">ATP-binding</keyword>